<feature type="binding site" evidence="11">
    <location>
        <position position="296"/>
    </location>
    <ligand>
        <name>FMN</name>
        <dbReference type="ChEBI" id="CHEBI:58210"/>
    </ligand>
</feature>
<reference evidence="13 14" key="1">
    <citation type="submission" date="2024-02" db="EMBL/GenBank/DDBJ databases">
        <title>Marinospirillum sp. MEB 164 isolated from Lonar lake sediment.</title>
        <authorList>
            <person name="Joshi A."/>
            <person name="Thite S."/>
        </authorList>
    </citation>
    <scope>NUCLEOTIDE SEQUENCE [LARGE SCALE GENOMIC DNA]</scope>
    <source>
        <strain evidence="13 14">MEB164</strain>
    </source>
</reference>
<comment type="catalytic activity">
    <reaction evidence="10 11">
        <text>(S)-dihydroorotate + a quinone = orotate + a quinol</text>
        <dbReference type="Rhea" id="RHEA:30187"/>
        <dbReference type="ChEBI" id="CHEBI:24646"/>
        <dbReference type="ChEBI" id="CHEBI:30839"/>
        <dbReference type="ChEBI" id="CHEBI:30864"/>
        <dbReference type="ChEBI" id="CHEBI:132124"/>
        <dbReference type="EC" id="1.3.5.2"/>
    </reaction>
</comment>
<feature type="domain" description="Dihydroorotate dehydrogenase catalytic" evidence="12">
    <location>
        <begin position="46"/>
        <end position="335"/>
    </location>
</feature>
<keyword evidence="14" id="KW-1185">Reference proteome</keyword>
<dbReference type="PIRSF" id="PIRSF000164">
    <property type="entry name" value="DHO_oxidase"/>
    <property type="match status" value="1"/>
</dbReference>
<comment type="subunit">
    <text evidence="11">Monomer.</text>
</comment>
<evidence type="ECO:0000256" key="4">
    <source>
        <dbReference type="ARBA" id="ARBA00005359"/>
    </source>
</evidence>
<evidence type="ECO:0000256" key="10">
    <source>
        <dbReference type="ARBA" id="ARBA00048639"/>
    </source>
</evidence>
<dbReference type="PROSITE" id="PS00911">
    <property type="entry name" value="DHODEHASE_1"/>
    <property type="match status" value="1"/>
</dbReference>
<evidence type="ECO:0000256" key="2">
    <source>
        <dbReference type="ARBA" id="ARBA00004370"/>
    </source>
</evidence>
<dbReference type="NCBIfam" id="NF003644">
    <property type="entry name" value="PRK05286.1-1"/>
    <property type="match status" value="1"/>
</dbReference>
<evidence type="ECO:0000256" key="9">
    <source>
        <dbReference type="ARBA" id="ARBA00023136"/>
    </source>
</evidence>
<keyword evidence="8 11" id="KW-0560">Oxidoreductase</keyword>
<comment type="similarity">
    <text evidence="4 11">Belongs to the dihydroorotate dehydrogenase family. Type 2 subfamily.</text>
</comment>
<evidence type="ECO:0000256" key="8">
    <source>
        <dbReference type="ARBA" id="ARBA00023002"/>
    </source>
</evidence>
<dbReference type="HAMAP" id="MF_00225">
    <property type="entry name" value="DHO_dh_type2"/>
    <property type="match status" value="1"/>
</dbReference>
<feature type="binding site" evidence="11">
    <location>
        <position position="171"/>
    </location>
    <ligand>
        <name>substrate</name>
    </ligand>
</feature>
<feature type="active site" description="Nucleophile" evidence="11">
    <location>
        <position position="174"/>
    </location>
</feature>
<accession>A0ABW8PVV4</accession>
<evidence type="ECO:0000313" key="14">
    <source>
        <dbReference type="Proteomes" id="UP001621714"/>
    </source>
</evidence>
<keyword evidence="6 11" id="KW-0288">FMN</keyword>
<dbReference type="InterPro" id="IPR050074">
    <property type="entry name" value="DHO_dehydrogenase"/>
</dbReference>
<dbReference type="NCBIfam" id="NF003652">
    <property type="entry name" value="PRK05286.2-5"/>
    <property type="match status" value="1"/>
</dbReference>
<comment type="cofactor">
    <cofactor evidence="11">
        <name>FMN</name>
        <dbReference type="ChEBI" id="CHEBI:58210"/>
    </cofactor>
    <text evidence="11">Binds 1 FMN per subunit.</text>
</comment>
<comment type="subcellular location">
    <subcellularLocation>
        <location evidence="11">Cell membrane</location>
        <topology evidence="11">Peripheral membrane protein</topology>
    </subcellularLocation>
    <subcellularLocation>
        <location evidence="2">Membrane</location>
    </subcellularLocation>
</comment>
<dbReference type="InterPro" id="IPR005720">
    <property type="entry name" value="Dihydroorotate_DH_cat"/>
</dbReference>
<sequence>MYSLARKLLFTLSGETAHQLALEGLDAAARLHLVKPFVDQPVHAPVEVMGLTFPNAVGLAAGLDKNADHLAGLGQLGFGFIEVGTVTPRPQPGNPKPRLFRLPEQEAIINRMGFNNKGVEHLIEQVRQRRFDGVLGINLGKNLTTSVEKAVDDYLLGLEAVYPWADYVTVNISSPNTPGLRSLQYGEALMALLQPLKEAQARLADQHQRYVPLVVKVAPDMDEDELNSVAQTLRHLKLDGVIATNTTLDKSAVAGLRHGEEAGGLSGRPLTEKACLLTKQLAQALEGDLPIIGVGGISSAEDAVERIKAGASLIQLYTGFIYQGPKLVQDCAEALAFVRGPQGQ</sequence>
<keyword evidence="7 11" id="KW-0665">Pyrimidine biosynthesis</keyword>
<feature type="binding site" evidence="11">
    <location>
        <position position="65"/>
    </location>
    <ligand>
        <name>substrate</name>
    </ligand>
</feature>
<feature type="binding site" evidence="11">
    <location>
        <begin position="61"/>
        <end position="65"/>
    </location>
    <ligand>
        <name>FMN</name>
        <dbReference type="ChEBI" id="CHEBI:58210"/>
    </ligand>
</feature>
<name>A0ABW8PVV4_9GAMM</name>
<dbReference type="GO" id="GO:0106430">
    <property type="term" value="F:dihydroorotate dehydrogenase (quinone) activity"/>
    <property type="evidence" value="ECO:0007669"/>
    <property type="project" value="UniProtKB-EC"/>
</dbReference>
<feature type="binding site" evidence="11">
    <location>
        <position position="138"/>
    </location>
    <ligand>
        <name>FMN</name>
        <dbReference type="ChEBI" id="CHEBI:58210"/>
    </ligand>
</feature>
<evidence type="ECO:0000256" key="6">
    <source>
        <dbReference type="ARBA" id="ARBA00022643"/>
    </source>
</evidence>
<dbReference type="Pfam" id="PF01180">
    <property type="entry name" value="DHO_dh"/>
    <property type="match status" value="1"/>
</dbReference>
<feature type="binding site" evidence="11">
    <location>
        <position position="171"/>
    </location>
    <ligand>
        <name>FMN</name>
        <dbReference type="ChEBI" id="CHEBI:58210"/>
    </ligand>
</feature>
<feature type="binding site" evidence="11">
    <location>
        <begin position="317"/>
        <end position="318"/>
    </location>
    <ligand>
        <name>FMN</name>
        <dbReference type="ChEBI" id="CHEBI:58210"/>
    </ligand>
</feature>
<dbReference type="InterPro" id="IPR005719">
    <property type="entry name" value="Dihydroorotate_DH_2"/>
</dbReference>
<dbReference type="EC" id="1.3.5.2" evidence="11"/>
<dbReference type="NCBIfam" id="NF003646">
    <property type="entry name" value="PRK05286.1-4"/>
    <property type="match status" value="1"/>
</dbReference>
<feature type="binding site" evidence="11">
    <location>
        <position position="244"/>
    </location>
    <ligand>
        <name>FMN</name>
        <dbReference type="ChEBI" id="CHEBI:58210"/>
    </ligand>
</feature>
<comment type="caution">
    <text evidence="13">The sequence shown here is derived from an EMBL/GenBank/DDBJ whole genome shotgun (WGS) entry which is preliminary data.</text>
</comment>
<comment type="function">
    <text evidence="1 11">Catalyzes the conversion of dihydroorotate to orotate with quinone as electron acceptor.</text>
</comment>
<keyword evidence="5 11" id="KW-0285">Flavoprotein</keyword>
<comment type="pathway">
    <text evidence="3 11">Pyrimidine metabolism; UMP biosynthesis via de novo pathway; orotate from (S)-dihydroorotate (quinone route): step 1/1.</text>
</comment>
<evidence type="ECO:0000256" key="11">
    <source>
        <dbReference type="HAMAP-Rule" id="MF_00225"/>
    </source>
</evidence>
<dbReference type="PROSITE" id="PS00912">
    <property type="entry name" value="DHODEHASE_2"/>
    <property type="match status" value="1"/>
</dbReference>
<dbReference type="InterPro" id="IPR012135">
    <property type="entry name" value="Dihydroorotate_DH_1_2"/>
</dbReference>
<evidence type="ECO:0000259" key="12">
    <source>
        <dbReference type="Pfam" id="PF01180"/>
    </source>
</evidence>
<dbReference type="InterPro" id="IPR013785">
    <property type="entry name" value="Aldolase_TIM"/>
</dbReference>
<feature type="binding site" evidence="11">
    <location>
        <position position="85"/>
    </location>
    <ligand>
        <name>FMN</name>
        <dbReference type="ChEBI" id="CHEBI:58210"/>
    </ligand>
</feature>
<feature type="binding site" evidence="11">
    <location>
        <position position="267"/>
    </location>
    <ligand>
        <name>FMN</name>
        <dbReference type="ChEBI" id="CHEBI:58210"/>
    </ligand>
</feature>
<feature type="binding site" evidence="11">
    <location>
        <begin position="245"/>
        <end position="246"/>
    </location>
    <ligand>
        <name>substrate</name>
    </ligand>
</feature>
<dbReference type="Gene3D" id="3.20.20.70">
    <property type="entry name" value="Aldolase class I"/>
    <property type="match status" value="1"/>
</dbReference>
<evidence type="ECO:0000256" key="7">
    <source>
        <dbReference type="ARBA" id="ARBA00022975"/>
    </source>
</evidence>
<protein>
    <recommendedName>
        <fullName evidence="11">Dihydroorotate dehydrogenase (quinone)</fullName>
        <ecNumber evidence="11">1.3.5.2</ecNumber>
    </recommendedName>
    <alternativeName>
        <fullName evidence="11">DHOdehase</fullName>
        <shortName evidence="11">DHOD</shortName>
        <shortName evidence="11">DHODase</shortName>
    </alternativeName>
    <alternativeName>
        <fullName evidence="11">Dihydroorotate oxidase</fullName>
    </alternativeName>
</protein>
<dbReference type="Proteomes" id="UP001621714">
    <property type="component" value="Unassembled WGS sequence"/>
</dbReference>
<evidence type="ECO:0000256" key="5">
    <source>
        <dbReference type="ARBA" id="ARBA00022630"/>
    </source>
</evidence>
<evidence type="ECO:0000256" key="3">
    <source>
        <dbReference type="ARBA" id="ARBA00005161"/>
    </source>
</evidence>
<gene>
    <name evidence="11" type="primary">pyrD</name>
    <name evidence="13" type="ORF">V6U78_05145</name>
</gene>
<dbReference type="CDD" id="cd04738">
    <property type="entry name" value="DHOD_2_like"/>
    <property type="match status" value="1"/>
</dbReference>
<dbReference type="PANTHER" id="PTHR48109">
    <property type="entry name" value="DIHYDROOROTATE DEHYDROGENASE (QUINONE), MITOCHONDRIAL-RELATED"/>
    <property type="match status" value="1"/>
</dbReference>
<feature type="binding site" evidence="11">
    <location>
        <position position="176"/>
    </location>
    <ligand>
        <name>substrate</name>
    </ligand>
</feature>
<proteinExistence type="inferred from homology"/>
<organism evidence="13 14">
    <name type="scientific">Marinospirillum alkalitolerans</name>
    <dbReference type="NCBI Taxonomy" id="3123374"/>
    <lineage>
        <taxon>Bacteria</taxon>
        <taxon>Pseudomonadati</taxon>
        <taxon>Pseudomonadota</taxon>
        <taxon>Gammaproteobacteria</taxon>
        <taxon>Oceanospirillales</taxon>
        <taxon>Oceanospirillaceae</taxon>
        <taxon>Marinospirillum</taxon>
    </lineage>
</organism>
<dbReference type="NCBIfam" id="NF003645">
    <property type="entry name" value="PRK05286.1-2"/>
    <property type="match status" value="1"/>
</dbReference>
<evidence type="ECO:0000256" key="1">
    <source>
        <dbReference type="ARBA" id="ARBA00003125"/>
    </source>
</evidence>
<evidence type="ECO:0000313" key="13">
    <source>
        <dbReference type="EMBL" id="MFK7160418.1"/>
    </source>
</evidence>
<keyword evidence="11" id="KW-1003">Cell membrane</keyword>
<feature type="binding site" evidence="11">
    <location>
        <begin position="110"/>
        <end position="114"/>
    </location>
    <ligand>
        <name>substrate</name>
    </ligand>
</feature>
<dbReference type="RefSeq" id="WP_405338094.1">
    <property type="nucleotide sequence ID" value="NZ_JBANFI010000003.1"/>
</dbReference>
<keyword evidence="9 11" id="KW-0472">Membrane</keyword>
<dbReference type="InterPro" id="IPR001295">
    <property type="entry name" value="Dihydroorotate_DH_CS"/>
</dbReference>
<dbReference type="PANTHER" id="PTHR48109:SF4">
    <property type="entry name" value="DIHYDROOROTATE DEHYDROGENASE (QUINONE), MITOCHONDRIAL"/>
    <property type="match status" value="1"/>
</dbReference>
<dbReference type="EMBL" id="JBANFI010000003">
    <property type="protein sequence ID" value="MFK7160418.1"/>
    <property type="molecule type" value="Genomic_DNA"/>
</dbReference>
<dbReference type="SUPFAM" id="SSF51395">
    <property type="entry name" value="FMN-linked oxidoreductases"/>
    <property type="match status" value="1"/>
</dbReference>
<dbReference type="NCBIfam" id="TIGR01036">
    <property type="entry name" value="pyrD_sub2"/>
    <property type="match status" value="1"/>
</dbReference>
<feature type="binding site" evidence="11">
    <location>
        <position position="216"/>
    </location>
    <ligand>
        <name>FMN</name>
        <dbReference type="ChEBI" id="CHEBI:58210"/>
    </ligand>
</feature>